<sequence length="281" mass="31910">MSESNTMPPPPPYSESIDISTQLKGSFVSLLTSQQDIQALFATVAEQLVTAPRIGEHHPLTEEWMTLRKSTASLEAKTKLIQDFIEAIDRHKTEAKSCSEQFISLKERVELFRGRLSRDGYVPRTTEPRGFFANIYSWITNCFSEIGKVIGKLIDRFEQFIRQLCSALKSIHIFLGERLNVDHAHVYSRLPEEHEMRPLRDAAPDIGDTISRLAGNLAHFDHAWDVVRASCDQLRTELTLANHTAAVLPSVFESYLKKVRAIYLPLVECMRAYSLGCSPRF</sequence>
<dbReference type="STRING" id="1314783.A0A165S999"/>
<proteinExistence type="predicted"/>
<accession>A0A165S999</accession>
<name>A0A165S999_9APHY</name>
<dbReference type="EMBL" id="KV429044">
    <property type="protein sequence ID" value="KZT71690.1"/>
    <property type="molecule type" value="Genomic_DNA"/>
</dbReference>
<dbReference type="OrthoDB" id="10375066at2759"/>
<evidence type="ECO:0000313" key="1">
    <source>
        <dbReference type="EMBL" id="KZT71690.1"/>
    </source>
</evidence>
<reference evidence="1 2" key="1">
    <citation type="journal article" date="2016" name="Mol. Biol. Evol.">
        <title>Comparative Genomics of Early-Diverging Mushroom-Forming Fungi Provides Insights into the Origins of Lignocellulose Decay Capabilities.</title>
        <authorList>
            <person name="Nagy L.G."/>
            <person name="Riley R."/>
            <person name="Tritt A."/>
            <person name="Adam C."/>
            <person name="Daum C."/>
            <person name="Floudas D."/>
            <person name="Sun H."/>
            <person name="Yadav J.S."/>
            <person name="Pangilinan J."/>
            <person name="Larsson K.H."/>
            <person name="Matsuura K."/>
            <person name="Barry K."/>
            <person name="Labutti K."/>
            <person name="Kuo R."/>
            <person name="Ohm R.A."/>
            <person name="Bhattacharya S.S."/>
            <person name="Shirouzu T."/>
            <person name="Yoshinaga Y."/>
            <person name="Martin F.M."/>
            <person name="Grigoriev I.V."/>
            <person name="Hibbett D.S."/>
        </authorList>
    </citation>
    <scope>NUCLEOTIDE SEQUENCE [LARGE SCALE GENOMIC DNA]</scope>
    <source>
        <strain evidence="1 2">L-15889</strain>
    </source>
</reference>
<keyword evidence="2" id="KW-1185">Reference proteome</keyword>
<organism evidence="1 2">
    <name type="scientific">Daedalea quercina L-15889</name>
    <dbReference type="NCBI Taxonomy" id="1314783"/>
    <lineage>
        <taxon>Eukaryota</taxon>
        <taxon>Fungi</taxon>
        <taxon>Dikarya</taxon>
        <taxon>Basidiomycota</taxon>
        <taxon>Agaricomycotina</taxon>
        <taxon>Agaricomycetes</taxon>
        <taxon>Polyporales</taxon>
        <taxon>Fomitopsis</taxon>
    </lineage>
</organism>
<gene>
    <name evidence="1" type="ORF">DAEQUDRAFT_665500</name>
</gene>
<dbReference type="Proteomes" id="UP000076727">
    <property type="component" value="Unassembled WGS sequence"/>
</dbReference>
<dbReference type="AlphaFoldDB" id="A0A165S999"/>
<evidence type="ECO:0000313" key="2">
    <source>
        <dbReference type="Proteomes" id="UP000076727"/>
    </source>
</evidence>
<protein>
    <submittedName>
        <fullName evidence="1">Uncharacterized protein</fullName>
    </submittedName>
</protein>